<proteinExistence type="predicted"/>
<name>A0AAD2D5K0_EUPCR</name>
<keyword evidence="2" id="KW-0472">Membrane</keyword>
<dbReference type="GO" id="GO:0071816">
    <property type="term" value="P:tail-anchored membrane protein insertion into ER membrane"/>
    <property type="evidence" value="ECO:0007669"/>
    <property type="project" value="InterPro"/>
</dbReference>
<keyword evidence="2" id="KW-1133">Transmembrane helix</keyword>
<evidence type="ECO:0000256" key="2">
    <source>
        <dbReference type="SAM" id="Phobius"/>
    </source>
</evidence>
<keyword evidence="2" id="KW-0812">Transmembrane</keyword>
<feature type="transmembrane region" description="Helical" evidence="2">
    <location>
        <begin position="18"/>
        <end position="37"/>
    </location>
</feature>
<dbReference type="AlphaFoldDB" id="A0AAD2D5K0"/>
<keyword evidence="4" id="KW-1185">Reference proteome</keyword>
<dbReference type="Proteomes" id="UP001295684">
    <property type="component" value="Unassembled WGS sequence"/>
</dbReference>
<feature type="compositionally biased region" description="Basic and acidic residues" evidence="1">
    <location>
        <begin position="101"/>
        <end position="123"/>
    </location>
</feature>
<evidence type="ECO:0000313" key="3">
    <source>
        <dbReference type="EMBL" id="CAI2380333.1"/>
    </source>
</evidence>
<sequence>MEIQQEEGIFFTTSVLDIFFWSFGFFILSKVATYFTGSTSKVEKVKEPKPEPPKEETKVDILQREIKEMKAEAEQFNNPSTFAKHAKINRKIIKKENELEEELKKQAEPSQGEKDDDQKDLAEGKAIPTPGISMKKVAFKILFEILPLIVGVMIFQPVTVSLPNCGITCAEGIESCPSASYDPILNLLSFRSPFGICEPMFTEGHFYRIKTFMLLNFCRISINRIASIFIN</sequence>
<organism evidence="3 4">
    <name type="scientific">Euplotes crassus</name>
    <dbReference type="NCBI Taxonomy" id="5936"/>
    <lineage>
        <taxon>Eukaryota</taxon>
        <taxon>Sar</taxon>
        <taxon>Alveolata</taxon>
        <taxon>Ciliophora</taxon>
        <taxon>Intramacronucleata</taxon>
        <taxon>Spirotrichea</taxon>
        <taxon>Hypotrichia</taxon>
        <taxon>Euplotida</taxon>
        <taxon>Euplotidae</taxon>
        <taxon>Moneuplotes</taxon>
    </lineage>
</organism>
<dbReference type="Pfam" id="PF04420">
    <property type="entry name" value="CHD5"/>
    <property type="match status" value="1"/>
</dbReference>
<gene>
    <name evidence="3" type="ORF">ECRASSUSDP1_LOCUS21767</name>
</gene>
<protein>
    <submittedName>
        <fullName evidence="3">Uncharacterized protein</fullName>
    </submittedName>
</protein>
<reference evidence="3" key="1">
    <citation type="submission" date="2023-07" db="EMBL/GenBank/DDBJ databases">
        <authorList>
            <consortium name="AG Swart"/>
            <person name="Singh M."/>
            <person name="Singh A."/>
            <person name="Seah K."/>
            <person name="Emmerich C."/>
        </authorList>
    </citation>
    <scope>NUCLEOTIDE SEQUENCE</scope>
    <source>
        <strain evidence="3">DP1</strain>
    </source>
</reference>
<feature type="region of interest" description="Disordered" evidence="1">
    <location>
        <begin position="101"/>
        <end position="126"/>
    </location>
</feature>
<evidence type="ECO:0000313" key="4">
    <source>
        <dbReference type="Proteomes" id="UP001295684"/>
    </source>
</evidence>
<accession>A0AAD2D5K0</accession>
<dbReference type="InterPro" id="IPR028945">
    <property type="entry name" value="Get1"/>
</dbReference>
<evidence type="ECO:0000256" key="1">
    <source>
        <dbReference type="SAM" id="MobiDB-lite"/>
    </source>
</evidence>
<dbReference type="EMBL" id="CAMPGE010022283">
    <property type="protein sequence ID" value="CAI2380333.1"/>
    <property type="molecule type" value="Genomic_DNA"/>
</dbReference>
<comment type="caution">
    <text evidence="3">The sequence shown here is derived from an EMBL/GenBank/DDBJ whole genome shotgun (WGS) entry which is preliminary data.</text>
</comment>